<dbReference type="GO" id="GO:0008237">
    <property type="term" value="F:metallopeptidase activity"/>
    <property type="evidence" value="ECO:0007669"/>
    <property type="project" value="InterPro"/>
</dbReference>
<accession>A0A1X6P9F2</accession>
<sequence>MSTDIFLSGDDTSVRAVRVAPVVLLGVVDHFMRRAAGKRRVIGTLLGVFHPHDGSVDVTGSFPVPHDETADEIAVDIEYNRTMVDLHRNVSSAHAIVGWYATGTETDGNSVLIHEFYGRECAAPVHLLVNADLAAVAAAAAASAAASEGGDAAASTAGVPSPAAPRAYVSSAYTIGEVALRSEFRPVPVAVTPSTPDKVAMDVLFKNRRRLEAARETAAAAMTAAATGRGGGAAAASTAALASEVDNVQAGLSRLLDLLTVVGRAVDAVVAGEATGDVAAGRFLAETLALMPRVDSHVFDKLFGDNMRDLLMVTYLCSFAQAQLPIAERLLSVDVKALKQ</sequence>
<organism evidence="2 3">
    <name type="scientific">Porphyra umbilicalis</name>
    <name type="common">Purple laver</name>
    <name type="synonym">Red alga</name>
    <dbReference type="NCBI Taxonomy" id="2786"/>
    <lineage>
        <taxon>Eukaryota</taxon>
        <taxon>Rhodophyta</taxon>
        <taxon>Bangiophyceae</taxon>
        <taxon>Bangiales</taxon>
        <taxon>Bangiaceae</taxon>
        <taxon>Porphyra</taxon>
    </lineage>
</organism>
<dbReference type="PROSITE" id="PS50249">
    <property type="entry name" value="MPN"/>
    <property type="match status" value="1"/>
</dbReference>
<name>A0A1X6P9F2_PORUM</name>
<dbReference type="EMBL" id="KV918843">
    <property type="protein sequence ID" value="OSX77253.1"/>
    <property type="molecule type" value="Genomic_DNA"/>
</dbReference>
<dbReference type="InterPro" id="IPR000555">
    <property type="entry name" value="JAMM/MPN+_dom"/>
</dbReference>
<reference evidence="2 3" key="1">
    <citation type="submission" date="2017-03" db="EMBL/GenBank/DDBJ databases">
        <title>WGS assembly of Porphyra umbilicalis.</title>
        <authorList>
            <person name="Brawley S.H."/>
            <person name="Blouin N.A."/>
            <person name="Ficko-Blean E."/>
            <person name="Wheeler G.L."/>
            <person name="Lohr M."/>
            <person name="Goodson H.V."/>
            <person name="Jenkins J.W."/>
            <person name="Blaby-Haas C.E."/>
            <person name="Helliwell K.E."/>
            <person name="Chan C."/>
            <person name="Marriage T."/>
            <person name="Bhattacharya D."/>
            <person name="Klein A.S."/>
            <person name="Badis Y."/>
            <person name="Brodie J."/>
            <person name="Cao Y."/>
            <person name="Collen J."/>
            <person name="Dittami S.M."/>
            <person name="Gachon C.M."/>
            <person name="Green B.R."/>
            <person name="Karpowicz S."/>
            <person name="Kim J.W."/>
            <person name="Kudahl U."/>
            <person name="Lin S."/>
            <person name="Michel G."/>
            <person name="Mittag M."/>
            <person name="Olson B.J."/>
            <person name="Pangilinan J."/>
            <person name="Peng Y."/>
            <person name="Qiu H."/>
            <person name="Shu S."/>
            <person name="Singer J.T."/>
            <person name="Smith A.G."/>
            <person name="Sprecher B.N."/>
            <person name="Wagner V."/>
            <person name="Wang W."/>
            <person name="Wang Z.-Y."/>
            <person name="Yan J."/>
            <person name="Yarish C."/>
            <person name="Zoeuner-Riek S."/>
            <person name="Zhuang Y."/>
            <person name="Zou Y."/>
            <person name="Lindquist E.A."/>
            <person name="Grimwood J."/>
            <person name="Barry K."/>
            <person name="Rokhsar D.S."/>
            <person name="Schmutz J."/>
            <person name="Stiller J.W."/>
            <person name="Grossman A.R."/>
            <person name="Prochnik S.E."/>
        </authorList>
    </citation>
    <scope>NUCLEOTIDE SEQUENCE [LARGE SCALE GENOMIC DNA]</scope>
    <source>
        <strain evidence="2">4086291</strain>
    </source>
</reference>
<dbReference type="Pfam" id="PF01398">
    <property type="entry name" value="JAB"/>
    <property type="match status" value="1"/>
</dbReference>
<dbReference type="Gene3D" id="3.40.140.10">
    <property type="entry name" value="Cytidine Deaminase, domain 2"/>
    <property type="match status" value="1"/>
</dbReference>
<proteinExistence type="predicted"/>
<evidence type="ECO:0000313" key="2">
    <source>
        <dbReference type="EMBL" id="OSX77253.1"/>
    </source>
</evidence>
<keyword evidence="3" id="KW-1185">Reference proteome</keyword>
<dbReference type="GO" id="GO:0071541">
    <property type="term" value="C:eukaryotic translation initiation factor 3 complex, eIF3m"/>
    <property type="evidence" value="ECO:0007669"/>
    <property type="project" value="TreeGrafter"/>
</dbReference>
<dbReference type="InterPro" id="IPR037518">
    <property type="entry name" value="MPN"/>
</dbReference>
<dbReference type="GO" id="GO:0003743">
    <property type="term" value="F:translation initiation factor activity"/>
    <property type="evidence" value="ECO:0007669"/>
    <property type="project" value="TreeGrafter"/>
</dbReference>
<dbReference type="OrthoDB" id="25498at2759"/>
<dbReference type="Proteomes" id="UP000218209">
    <property type="component" value="Unassembled WGS sequence"/>
</dbReference>
<dbReference type="PANTHER" id="PTHR10540">
    <property type="entry name" value="EUKARYOTIC TRANSLATION INITIATION FACTOR 3 SUBUNIT F-RELATED"/>
    <property type="match status" value="1"/>
</dbReference>
<gene>
    <name evidence="2" type="ORF">BU14_0154s0028</name>
</gene>
<dbReference type="PANTHER" id="PTHR10540:SF6">
    <property type="entry name" value="EUKARYOTIC TRANSLATION INITIATION FACTOR 3 SUBUNIT F"/>
    <property type="match status" value="1"/>
</dbReference>
<feature type="domain" description="MPN" evidence="1">
    <location>
        <begin position="17"/>
        <end position="151"/>
    </location>
</feature>
<evidence type="ECO:0000259" key="1">
    <source>
        <dbReference type="PROSITE" id="PS50249"/>
    </source>
</evidence>
<protein>
    <recommendedName>
        <fullName evidence="1">MPN domain-containing protein</fullName>
    </recommendedName>
</protein>
<dbReference type="SMART" id="SM00232">
    <property type="entry name" value="JAB_MPN"/>
    <property type="match status" value="1"/>
</dbReference>
<dbReference type="GO" id="GO:0031369">
    <property type="term" value="F:translation initiation factor binding"/>
    <property type="evidence" value="ECO:0007669"/>
    <property type="project" value="TreeGrafter"/>
</dbReference>
<evidence type="ECO:0000313" key="3">
    <source>
        <dbReference type="Proteomes" id="UP000218209"/>
    </source>
</evidence>
<dbReference type="AlphaFoldDB" id="A0A1X6P9F2"/>
<dbReference type="InterPro" id="IPR024969">
    <property type="entry name" value="EIF3F/CSN6-like_C"/>
</dbReference>
<dbReference type="Pfam" id="PF13012">
    <property type="entry name" value="MitMem_reg"/>
    <property type="match status" value="1"/>
</dbReference>